<dbReference type="AlphaFoldDB" id="A0A2G9I353"/>
<dbReference type="Proteomes" id="UP000231279">
    <property type="component" value="Unassembled WGS sequence"/>
</dbReference>
<name>A0A2G9I353_9LAMI</name>
<evidence type="ECO:0000256" key="1">
    <source>
        <dbReference type="SAM" id="MobiDB-lite"/>
    </source>
</evidence>
<dbReference type="PANTHER" id="PTHR46250:SF15">
    <property type="entry name" value="OS01G0523800 PROTEIN"/>
    <property type="match status" value="1"/>
</dbReference>
<feature type="compositionally biased region" description="Polar residues" evidence="1">
    <location>
        <begin position="170"/>
        <end position="192"/>
    </location>
</feature>
<protein>
    <recommendedName>
        <fullName evidence="4">Myb/SANT-like domain-containing protein</fullName>
    </recommendedName>
</protein>
<proteinExistence type="predicted"/>
<evidence type="ECO:0008006" key="4">
    <source>
        <dbReference type="Google" id="ProtNLM"/>
    </source>
</evidence>
<dbReference type="OrthoDB" id="910499at2759"/>
<evidence type="ECO:0000313" key="2">
    <source>
        <dbReference type="EMBL" id="PIN24196.1"/>
    </source>
</evidence>
<feature type="region of interest" description="Disordered" evidence="1">
    <location>
        <begin position="170"/>
        <end position="197"/>
    </location>
</feature>
<comment type="caution">
    <text evidence="2">The sequence shown here is derived from an EMBL/GenBank/DDBJ whole genome shotgun (WGS) entry which is preliminary data.</text>
</comment>
<dbReference type="EMBL" id="NKXS01000450">
    <property type="protein sequence ID" value="PIN24196.1"/>
    <property type="molecule type" value="Genomic_DNA"/>
</dbReference>
<organism evidence="2 3">
    <name type="scientific">Handroanthus impetiginosus</name>
    <dbReference type="NCBI Taxonomy" id="429701"/>
    <lineage>
        <taxon>Eukaryota</taxon>
        <taxon>Viridiplantae</taxon>
        <taxon>Streptophyta</taxon>
        <taxon>Embryophyta</taxon>
        <taxon>Tracheophyta</taxon>
        <taxon>Spermatophyta</taxon>
        <taxon>Magnoliopsida</taxon>
        <taxon>eudicotyledons</taxon>
        <taxon>Gunneridae</taxon>
        <taxon>Pentapetalae</taxon>
        <taxon>asterids</taxon>
        <taxon>lamiids</taxon>
        <taxon>Lamiales</taxon>
        <taxon>Bignoniaceae</taxon>
        <taxon>Crescentiina</taxon>
        <taxon>Tabebuia alliance</taxon>
        <taxon>Handroanthus</taxon>
    </lineage>
</organism>
<gene>
    <name evidence="2" type="ORF">CDL12_03073</name>
</gene>
<feature type="compositionally biased region" description="Polar residues" evidence="1">
    <location>
        <begin position="1"/>
        <end position="18"/>
    </location>
</feature>
<reference evidence="3" key="1">
    <citation type="journal article" date="2018" name="Gigascience">
        <title>Genome assembly of the Pink Ipe (Handroanthus impetiginosus, Bignoniaceae), a highly valued, ecologically keystone Neotropical timber forest tree.</title>
        <authorList>
            <person name="Silva-Junior O.B."/>
            <person name="Grattapaglia D."/>
            <person name="Novaes E."/>
            <person name="Collevatti R.G."/>
        </authorList>
    </citation>
    <scope>NUCLEOTIDE SEQUENCE [LARGE SCALE GENOMIC DNA]</scope>
    <source>
        <strain evidence="3">cv. UFG-1</strain>
    </source>
</reference>
<accession>A0A2G9I353</accession>
<dbReference type="PANTHER" id="PTHR46250">
    <property type="entry name" value="MYB/SANT-LIKE DNA-BINDING DOMAIN PROTEIN-RELATED"/>
    <property type="match status" value="1"/>
</dbReference>
<keyword evidence="3" id="KW-1185">Reference proteome</keyword>
<sequence>MDRSACSSRSTGRSTKAPSTPRHYWTPQEEETLINSLKSLRAGGYMLRLEKMLAEKCPGCGLKVKHIKSKLQVWKKAYGHILGILGSSGGGGATMDPTTHMIIAESDVVWEEYIKVHKEAASLRGRTQPWFDSWVEIFGNDRAQGTRAIDVGYVVAEMLYGSQANEACNEATSNTPPYANTPQAKSSTSSKRISLEASGSEVESMMGTWLDRTSSTLADLTIMLKETSNPSPVSVDSNSFDRKALFKALVEIPFLSLDYQIIVGHRLVNSKGDMDMFWGMHDEARARFVSMLLNGRLDP</sequence>
<evidence type="ECO:0000313" key="3">
    <source>
        <dbReference type="Proteomes" id="UP000231279"/>
    </source>
</evidence>
<feature type="region of interest" description="Disordered" evidence="1">
    <location>
        <begin position="1"/>
        <end position="24"/>
    </location>
</feature>